<dbReference type="EMBL" id="PPXG01000007">
    <property type="protein sequence ID" value="POH81591.1"/>
    <property type="molecule type" value="Genomic_DNA"/>
</dbReference>
<protein>
    <submittedName>
        <fullName evidence="3">Glycosyltransferase family 1 protein</fullName>
    </submittedName>
</protein>
<dbReference type="CDD" id="cd03808">
    <property type="entry name" value="GT4_CapM-like"/>
    <property type="match status" value="1"/>
</dbReference>
<proteinExistence type="predicted"/>
<dbReference type="AlphaFoldDB" id="A0A2S4AJA7"/>
<gene>
    <name evidence="3" type="ORF">CXK91_16475</name>
</gene>
<dbReference type="Proteomes" id="UP000237068">
    <property type="component" value="Unassembled WGS sequence"/>
</dbReference>
<evidence type="ECO:0000313" key="4">
    <source>
        <dbReference type="Proteomes" id="UP000237068"/>
    </source>
</evidence>
<dbReference type="RefSeq" id="WP_103457190.1">
    <property type="nucleotide sequence ID" value="NZ_JAMOHQ010000007.1"/>
</dbReference>
<comment type="caution">
    <text evidence="3">The sequence shown here is derived from an EMBL/GenBank/DDBJ whole genome shotgun (WGS) entry which is preliminary data.</text>
</comment>
<evidence type="ECO:0000313" key="3">
    <source>
        <dbReference type="EMBL" id="POH81591.1"/>
    </source>
</evidence>
<keyword evidence="3" id="KW-0808">Transferase</keyword>
<feature type="domain" description="Glycosyl transferase family 1" evidence="1">
    <location>
        <begin position="200"/>
        <end position="362"/>
    </location>
</feature>
<feature type="domain" description="Glycosyltransferase subfamily 4-like N-terminal" evidence="2">
    <location>
        <begin position="26"/>
        <end position="174"/>
    </location>
</feature>
<organism evidence="3 4">
    <name type="scientific">Stutzerimonas stutzeri</name>
    <name type="common">Pseudomonas stutzeri</name>
    <dbReference type="NCBI Taxonomy" id="316"/>
    <lineage>
        <taxon>Bacteria</taxon>
        <taxon>Pseudomonadati</taxon>
        <taxon>Pseudomonadota</taxon>
        <taxon>Gammaproteobacteria</taxon>
        <taxon>Pseudomonadales</taxon>
        <taxon>Pseudomonadaceae</taxon>
        <taxon>Stutzerimonas</taxon>
    </lineage>
</organism>
<evidence type="ECO:0000259" key="1">
    <source>
        <dbReference type="Pfam" id="PF00534"/>
    </source>
</evidence>
<dbReference type="GO" id="GO:0016757">
    <property type="term" value="F:glycosyltransferase activity"/>
    <property type="evidence" value="ECO:0007669"/>
    <property type="project" value="InterPro"/>
</dbReference>
<dbReference type="GO" id="GO:1901135">
    <property type="term" value="P:carbohydrate derivative metabolic process"/>
    <property type="evidence" value="ECO:0007669"/>
    <property type="project" value="UniProtKB-ARBA"/>
</dbReference>
<evidence type="ECO:0000259" key="2">
    <source>
        <dbReference type="Pfam" id="PF13579"/>
    </source>
</evidence>
<dbReference type="PANTHER" id="PTHR12526">
    <property type="entry name" value="GLYCOSYLTRANSFERASE"/>
    <property type="match status" value="1"/>
</dbReference>
<dbReference type="Pfam" id="PF00534">
    <property type="entry name" value="Glycos_transf_1"/>
    <property type="match status" value="1"/>
</dbReference>
<accession>A0A2S4AJA7</accession>
<dbReference type="OrthoDB" id="4611853at2"/>
<sequence>MLNTNRGLSGVSIARVSTVSFFVQTQLRSQIGDIAQNGGDVMVVASDKALGFESPGVSYASIHIPRKIEPLKDLIALIRLWLFFRRSNFQIVHSTTPKAGLLCSIAALVAGVPVRLHTFTGQAWVEMRGLKRFLSKGSDKLIALLNTRCYADSKSQKEFIVNSGVAKSVQIHVLGSGSLAGIDLQRFRSERFCDADSVKLKVELNIPANAQVLLFVGRLTKDKGIVELLAAFEEVVSRGRDTYLILLGPHEVDIEVLLSGLSADTRQRISMPGFSVEPERYMVAADLLVLPSYREGFGTVVIEAAAVGLPAVCTNIYGLADAVVDGETGVLVPVKDEKSLAAAIDGLLVDPDKRRMMGRCAQSRVEREFSSERISTLLIEEYVELLRINKEKFS</sequence>
<reference evidence="3 4" key="1">
    <citation type="submission" date="2018-01" db="EMBL/GenBank/DDBJ databases">
        <title>Denitrification phenotypes of diverse strains of Pseudomonas stutzeri.</title>
        <authorList>
            <person name="Milligan D.A."/>
            <person name="Bergaust L."/>
            <person name="Bakken L.R."/>
            <person name="Frostegard A."/>
        </authorList>
    </citation>
    <scope>NUCLEOTIDE SEQUENCE [LARGE SCALE GENOMIC DNA]</scope>
    <source>
        <strain evidence="3 4">24a13</strain>
    </source>
</reference>
<name>A0A2S4AJA7_STUST</name>
<dbReference type="InterPro" id="IPR001296">
    <property type="entry name" value="Glyco_trans_1"/>
</dbReference>
<dbReference type="Pfam" id="PF13579">
    <property type="entry name" value="Glyco_trans_4_4"/>
    <property type="match status" value="1"/>
</dbReference>
<dbReference type="SUPFAM" id="SSF53756">
    <property type="entry name" value="UDP-Glycosyltransferase/glycogen phosphorylase"/>
    <property type="match status" value="1"/>
</dbReference>
<dbReference type="InterPro" id="IPR028098">
    <property type="entry name" value="Glyco_trans_4-like_N"/>
</dbReference>
<dbReference type="PANTHER" id="PTHR12526:SF630">
    <property type="entry name" value="GLYCOSYLTRANSFERASE"/>
    <property type="match status" value="1"/>
</dbReference>
<dbReference type="Gene3D" id="3.40.50.2000">
    <property type="entry name" value="Glycogen Phosphorylase B"/>
    <property type="match status" value="2"/>
</dbReference>